<dbReference type="OMA" id="CMMDTRA"/>
<evidence type="ECO:0000259" key="2">
    <source>
        <dbReference type="Pfam" id="PF04803"/>
    </source>
</evidence>
<dbReference type="InterPro" id="IPR051443">
    <property type="entry name" value="XLR/SYCP3"/>
</dbReference>
<evidence type="ECO:0000313" key="3">
    <source>
        <dbReference type="EMBL" id="EDV21935.1"/>
    </source>
</evidence>
<dbReference type="GO" id="GO:0051321">
    <property type="term" value="P:meiotic cell cycle"/>
    <property type="evidence" value="ECO:0000318"/>
    <property type="project" value="GO_Central"/>
</dbReference>
<dbReference type="GeneID" id="6756682"/>
<evidence type="ECO:0000256" key="1">
    <source>
        <dbReference type="ARBA" id="ARBA00010283"/>
    </source>
</evidence>
<dbReference type="PhylomeDB" id="B3S5P7"/>
<dbReference type="AlphaFoldDB" id="B3S5P7"/>
<keyword evidence="4" id="KW-1185">Reference proteome</keyword>
<dbReference type="STRING" id="10228.B3S5P7"/>
<dbReference type="GO" id="GO:0000795">
    <property type="term" value="C:synaptonemal complex"/>
    <property type="evidence" value="ECO:0000318"/>
    <property type="project" value="GO_Central"/>
</dbReference>
<reference evidence="3 4" key="1">
    <citation type="journal article" date="2008" name="Nature">
        <title>The Trichoplax genome and the nature of placozoans.</title>
        <authorList>
            <person name="Srivastava M."/>
            <person name="Begovic E."/>
            <person name="Chapman J."/>
            <person name="Putnam N.H."/>
            <person name="Hellsten U."/>
            <person name="Kawashima T."/>
            <person name="Kuo A."/>
            <person name="Mitros T."/>
            <person name="Salamov A."/>
            <person name="Carpenter M.L."/>
            <person name="Signorovitch A.Y."/>
            <person name="Moreno M.A."/>
            <person name="Kamm K."/>
            <person name="Grimwood J."/>
            <person name="Schmutz J."/>
            <person name="Shapiro H."/>
            <person name="Grigoriev I.V."/>
            <person name="Buss L.W."/>
            <person name="Schierwater B."/>
            <person name="Dellaporta S.L."/>
            <person name="Rokhsar D.S."/>
        </authorList>
    </citation>
    <scope>NUCLEOTIDE SEQUENCE [LARGE SCALE GENOMIC DNA]</scope>
    <source>
        <strain evidence="3 4">Grell-BS-1999</strain>
    </source>
</reference>
<dbReference type="Pfam" id="PF04803">
    <property type="entry name" value="Cor1"/>
    <property type="match status" value="1"/>
</dbReference>
<dbReference type="Proteomes" id="UP000009022">
    <property type="component" value="Unassembled WGS sequence"/>
</dbReference>
<accession>B3S5P7</accession>
<dbReference type="InterPro" id="IPR006888">
    <property type="entry name" value="XLR/SYCP3/FAM9_dom"/>
</dbReference>
<proteinExistence type="inferred from homology"/>
<dbReference type="FunCoup" id="B3S5P7">
    <property type="interactions" value="5"/>
</dbReference>
<sequence length="173" mass="20451">MAELFLDLHRLVNVSKSLNVKQKLLEEFTLSSLSSSKKKVEETWIAHRRDRKELTENFEATVSNIMNSWKEEIQDSKRFEDKVHALLQQHQELLMEVRNLHAKYLTHLHESCKMYVDSISSIDERYEKRLASAHCAIKKEAQGLKKKTLQRMRQQEIAEVRNTLLLKDVLYDV</sequence>
<dbReference type="CTD" id="6756682"/>
<name>B3S5P7_TRIAD</name>
<organism evidence="3 4">
    <name type="scientific">Trichoplax adhaerens</name>
    <name type="common">Trichoplax reptans</name>
    <dbReference type="NCBI Taxonomy" id="10228"/>
    <lineage>
        <taxon>Eukaryota</taxon>
        <taxon>Metazoa</taxon>
        <taxon>Placozoa</taxon>
        <taxon>Uniplacotomia</taxon>
        <taxon>Trichoplacea</taxon>
        <taxon>Trichoplacidae</taxon>
        <taxon>Trichoplax</taxon>
    </lineage>
</organism>
<protein>
    <recommendedName>
        <fullName evidence="2">XLR/SYCP3/FAM9 domain-containing protein</fullName>
    </recommendedName>
</protein>
<dbReference type="PANTHER" id="PTHR19368">
    <property type="entry name" value="XLR/SCP3/FAM9"/>
    <property type="match status" value="1"/>
</dbReference>
<feature type="domain" description="XLR/SYCP3/FAM9" evidence="2">
    <location>
        <begin position="16"/>
        <end position="147"/>
    </location>
</feature>
<dbReference type="PANTHER" id="PTHR19368:SF15">
    <property type="entry name" value="XLR_SYCP3_FAM9 DOMAIN-CONTAINING PROTEIN"/>
    <property type="match status" value="1"/>
</dbReference>
<gene>
    <name evidence="3" type="ORF">TRIADDRAFT_59431</name>
</gene>
<dbReference type="HOGENOM" id="CLU_1549626_0_0_1"/>
<dbReference type="RefSeq" id="XP_002115572.1">
    <property type="nucleotide sequence ID" value="XM_002115536.1"/>
</dbReference>
<dbReference type="KEGG" id="tad:TRIADDRAFT_59431"/>
<dbReference type="GO" id="GO:0007286">
    <property type="term" value="P:spermatid development"/>
    <property type="evidence" value="ECO:0000318"/>
    <property type="project" value="GO_Central"/>
</dbReference>
<dbReference type="InParanoid" id="B3S5P7"/>
<comment type="similarity">
    <text evidence="1">Belongs to the XLR/SYCP3 family.</text>
</comment>
<dbReference type="EMBL" id="DS985251">
    <property type="protein sequence ID" value="EDV21935.1"/>
    <property type="molecule type" value="Genomic_DNA"/>
</dbReference>
<evidence type="ECO:0000313" key="4">
    <source>
        <dbReference type="Proteomes" id="UP000009022"/>
    </source>
</evidence>